<feature type="region of interest" description="Disordered" evidence="1">
    <location>
        <begin position="198"/>
        <end position="244"/>
    </location>
</feature>
<accession>A0AAC9HPF9</accession>
<evidence type="ECO:0000313" key="3">
    <source>
        <dbReference type="Proteomes" id="UP000095210"/>
    </source>
</evidence>
<organism evidence="2 3">
    <name type="scientific">Actinoalloteichus hymeniacidonis</name>
    <dbReference type="NCBI Taxonomy" id="340345"/>
    <lineage>
        <taxon>Bacteria</taxon>
        <taxon>Bacillati</taxon>
        <taxon>Actinomycetota</taxon>
        <taxon>Actinomycetes</taxon>
        <taxon>Pseudonocardiales</taxon>
        <taxon>Pseudonocardiaceae</taxon>
        <taxon>Actinoalloteichus</taxon>
    </lineage>
</organism>
<keyword evidence="3" id="KW-1185">Reference proteome</keyword>
<dbReference type="Pfam" id="PF05988">
    <property type="entry name" value="DUF899"/>
    <property type="match status" value="1"/>
</dbReference>
<gene>
    <name evidence="2" type="ORF">TL08_11325</name>
</gene>
<dbReference type="KEGG" id="ahm:TL08_11325"/>
<feature type="region of interest" description="Disordered" evidence="1">
    <location>
        <begin position="1"/>
        <end position="20"/>
    </location>
</feature>
<evidence type="ECO:0000256" key="1">
    <source>
        <dbReference type="SAM" id="MobiDB-lite"/>
    </source>
</evidence>
<dbReference type="InterPro" id="IPR010296">
    <property type="entry name" value="DUF899_thioredox"/>
</dbReference>
<protein>
    <submittedName>
        <fullName evidence="2">Uncharacterized protein</fullName>
    </submittedName>
</protein>
<dbReference type="Proteomes" id="UP000095210">
    <property type="component" value="Chromosome"/>
</dbReference>
<evidence type="ECO:0000313" key="2">
    <source>
        <dbReference type="EMBL" id="AOS63079.1"/>
    </source>
</evidence>
<reference evidence="3" key="1">
    <citation type="submission" date="2016-03" db="EMBL/GenBank/DDBJ databases">
        <title>Complete genome sequence of the type strain Actinoalloteichus hymeniacidonis DSM 45092.</title>
        <authorList>
            <person name="Schaffert L."/>
            <person name="Albersmeier A."/>
            <person name="Winkler A."/>
            <person name="Kalinowski J."/>
            <person name="Zotchev S."/>
            <person name="Ruckert C."/>
        </authorList>
    </citation>
    <scope>NUCLEOTIDE SEQUENCE [LARGE SCALE GENOMIC DNA]</scope>
    <source>
        <strain evidence="3">HPA177(T) (DSM 45092(T))</strain>
    </source>
</reference>
<proteinExistence type="predicted"/>
<sequence length="244" mass="26210">MERPRDGAVDGPRQARDRLSKAERKLWDAAAEFAAARRALPAGPLAESATPLTTAAGKPVTLAGLFGSRRVLIGYHLRFDEGWLRSCPDSARWVDGLDSLVEHLAPRAAVVVFAPASPGALHDEVQRRGWRRIEVVSTQPSRLTDDLGLRRDDGLRAAVSLFRWMPDGTMRRNVFAADVPGGPWSLLDLVEFEEAASPSPADSASAAPVTLATPAAADRTAETTAAEETDEPVRDVDWAIAAGD</sequence>
<name>A0AAC9HPF9_9PSEU</name>
<dbReference type="AlphaFoldDB" id="A0AAC9HPF9"/>
<dbReference type="EMBL" id="CP014859">
    <property type="protein sequence ID" value="AOS63079.1"/>
    <property type="molecule type" value="Genomic_DNA"/>
</dbReference>
<dbReference type="RefSeq" id="WP_069848699.1">
    <property type="nucleotide sequence ID" value="NZ_CP014859.1"/>
</dbReference>
<feature type="compositionally biased region" description="Low complexity" evidence="1">
    <location>
        <begin position="198"/>
        <end position="224"/>
    </location>
</feature>